<proteinExistence type="predicted"/>
<feature type="transmembrane region" description="Helical" evidence="1">
    <location>
        <begin position="30"/>
        <end position="46"/>
    </location>
</feature>
<accession>A0A2W1NBR2</accession>
<organism evidence="2 3">
    <name type="scientific">Paenibacillus xerothermodurans</name>
    <dbReference type="NCBI Taxonomy" id="1977292"/>
    <lineage>
        <taxon>Bacteria</taxon>
        <taxon>Bacillati</taxon>
        <taxon>Bacillota</taxon>
        <taxon>Bacilli</taxon>
        <taxon>Bacillales</taxon>
        <taxon>Paenibacillaceae</taxon>
        <taxon>Paenibacillus</taxon>
    </lineage>
</organism>
<keyword evidence="1" id="KW-0812">Transmembrane</keyword>
<dbReference type="PANTHER" id="PTHR38441">
    <property type="entry name" value="INTEGRAL MEMBRANE PROTEIN-RELATED"/>
    <property type="match status" value="1"/>
</dbReference>
<keyword evidence="1" id="KW-0472">Membrane</keyword>
<keyword evidence="3" id="KW-1185">Reference proteome</keyword>
<sequence>MQQTQPAKEPNYARIAESPKFKTLMARKKSFLLPMSLFFFAYYFTLPLLTSYSTALNQPALGPVSWAWLFAFSQFIMTWALCILYSRKARYYDALVEEIKREL</sequence>
<protein>
    <submittedName>
        <fullName evidence="2">DUF485 domain-containing protein</fullName>
    </submittedName>
</protein>
<keyword evidence="1" id="KW-1133">Transmembrane helix</keyword>
<comment type="caution">
    <text evidence="2">The sequence shown here is derived from an EMBL/GenBank/DDBJ whole genome shotgun (WGS) entry which is preliminary data.</text>
</comment>
<evidence type="ECO:0000313" key="2">
    <source>
        <dbReference type="EMBL" id="PZE21374.1"/>
    </source>
</evidence>
<reference evidence="2" key="1">
    <citation type="submission" date="2018-06" db="EMBL/GenBank/DDBJ databases">
        <title>Paenibacillus xerothermodurans sp. nov. an extremely dry heat resistant spore forming bacterium isolated from the soil of Cape Canaveral, Florida.</title>
        <authorList>
            <person name="Seuylemezian A."/>
            <person name="Kaur N."/>
            <person name="Patil P."/>
            <person name="Patil P."/>
            <person name="Mayilraj S."/>
            <person name="Vaishampayan P."/>
        </authorList>
    </citation>
    <scope>NUCLEOTIDE SEQUENCE [LARGE SCALE GENOMIC DNA]</scope>
    <source>
        <strain evidence="2">ATCC 27380</strain>
    </source>
</reference>
<feature type="transmembrane region" description="Helical" evidence="1">
    <location>
        <begin position="66"/>
        <end position="85"/>
    </location>
</feature>
<dbReference type="Proteomes" id="UP000214746">
    <property type="component" value="Unassembled WGS sequence"/>
</dbReference>
<dbReference type="AlphaFoldDB" id="A0A2W1NBR2"/>
<dbReference type="PANTHER" id="PTHR38441:SF1">
    <property type="entry name" value="MEMBRANE PROTEIN"/>
    <property type="match status" value="1"/>
</dbReference>
<evidence type="ECO:0000256" key="1">
    <source>
        <dbReference type="SAM" id="Phobius"/>
    </source>
</evidence>
<evidence type="ECO:0000313" key="3">
    <source>
        <dbReference type="Proteomes" id="UP000214746"/>
    </source>
</evidence>
<dbReference type="InterPro" id="IPR007436">
    <property type="entry name" value="DUF485"/>
</dbReference>
<name>A0A2W1NBR2_PAEXE</name>
<dbReference type="OrthoDB" id="2886991at2"/>
<gene>
    <name evidence="2" type="ORF">CBW46_008420</name>
</gene>
<dbReference type="Pfam" id="PF04341">
    <property type="entry name" value="DUF485"/>
    <property type="match status" value="1"/>
</dbReference>
<dbReference type="EMBL" id="NHRJ02000003">
    <property type="protein sequence ID" value="PZE21374.1"/>
    <property type="molecule type" value="Genomic_DNA"/>
</dbReference>